<dbReference type="InterPro" id="IPR008637">
    <property type="entry name" value="HR_lesion"/>
</dbReference>
<dbReference type="Proteomes" id="UP001327560">
    <property type="component" value="Chromosome 4"/>
</dbReference>
<accession>A0AAQ3KA79</accession>
<dbReference type="PANTHER" id="PTHR31474:SF1">
    <property type="entry name" value="EXPRESSED PROTEIN"/>
    <property type="match status" value="1"/>
</dbReference>
<keyword evidence="2" id="KW-1185">Reference proteome</keyword>
<dbReference type="EMBL" id="CP136893">
    <property type="protein sequence ID" value="WOL04899.1"/>
    <property type="molecule type" value="Genomic_DNA"/>
</dbReference>
<sequence length="262" mass="28420">MPASLVLAAEPSLKLLFGGIFLTVSGDKKETPFPPNPLLGSKTQVLFAPSRSLIRRIPCSSPDLRSPISRSSKIEAKPDLKLRLKDLNLQRVIEFGVDEGLAAKVVAPKFNTFVNHVTSHLGIVLPAVEMKHVIATTLVLKGLRGWISFIPTSIAAIAAAFSAQTLKALLAPRSSWTANGVRVARVLAAVCHISTPLNSSHAGLNRSGSTTLVTLPWLQYKRPESALSSRCFSSFLLIRYNASWTGLVNCGFFWHVCLIELL</sequence>
<protein>
    <submittedName>
        <fullName evidence="1">Uncharacterized protein</fullName>
    </submittedName>
</protein>
<reference evidence="1 2" key="1">
    <citation type="submission" date="2023-10" db="EMBL/GenBank/DDBJ databases">
        <title>Chromosome-scale genome assembly provides insights into flower coloration mechanisms of Canna indica.</title>
        <authorList>
            <person name="Li C."/>
        </authorList>
    </citation>
    <scope>NUCLEOTIDE SEQUENCE [LARGE SCALE GENOMIC DNA]</scope>
    <source>
        <tissue evidence="1">Flower</tissue>
    </source>
</reference>
<organism evidence="1 2">
    <name type="scientific">Canna indica</name>
    <name type="common">Indian-shot</name>
    <dbReference type="NCBI Taxonomy" id="4628"/>
    <lineage>
        <taxon>Eukaryota</taxon>
        <taxon>Viridiplantae</taxon>
        <taxon>Streptophyta</taxon>
        <taxon>Embryophyta</taxon>
        <taxon>Tracheophyta</taxon>
        <taxon>Spermatophyta</taxon>
        <taxon>Magnoliopsida</taxon>
        <taxon>Liliopsida</taxon>
        <taxon>Zingiberales</taxon>
        <taxon>Cannaceae</taxon>
        <taxon>Canna</taxon>
    </lineage>
</organism>
<gene>
    <name evidence="1" type="ORF">Cni_G13622</name>
</gene>
<evidence type="ECO:0000313" key="2">
    <source>
        <dbReference type="Proteomes" id="UP001327560"/>
    </source>
</evidence>
<proteinExistence type="predicted"/>
<dbReference type="AlphaFoldDB" id="A0AAQ3KA79"/>
<name>A0AAQ3KA79_9LILI</name>
<dbReference type="Pfam" id="PF05514">
    <property type="entry name" value="HR_lesion"/>
    <property type="match status" value="1"/>
</dbReference>
<dbReference type="PANTHER" id="PTHR31474">
    <property type="entry name" value="HR-LIKE LESION-INDUCER"/>
    <property type="match status" value="1"/>
</dbReference>
<evidence type="ECO:0000313" key="1">
    <source>
        <dbReference type="EMBL" id="WOL04899.1"/>
    </source>
</evidence>